<organism evidence="8 9">
    <name type="scientific">Halalkalibacter hemicellulosilyticusJCM 9152</name>
    <dbReference type="NCBI Taxonomy" id="1236971"/>
    <lineage>
        <taxon>Bacteria</taxon>
        <taxon>Bacillati</taxon>
        <taxon>Bacillota</taxon>
        <taxon>Bacilli</taxon>
        <taxon>Bacillales</taxon>
        <taxon>Bacillaceae</taxon>
        <taxon>Halalkalibacter</taxon>
    </lineage>
</organism>
<evidence type="ECO:0000256" key="1">
    <source>
        <dbReference type="ARBA" id="ARBA00022475"/>
    </source>
</evidence>
<evidence type="ECO:0000256" key="7">
    <source>
        <dbReference type="SAM" id="SignalP"/>
    </source>
</evidence>
<evidence type="ECO:0000313" key="8">
    <source>
        <dbReference type="EMBL" id="GAE30652.1"/>
    </source>
</evidence>
<evidence type="ECO:0000256" key="3">
    <source>
        <dbReference type="ARBA" id="ARBA00023136"/>
    </source>
</evidence>
<keyword evidence="5 8" id="KW-0449">Lipoprotein</keyword>
<reference evidence="8" key="1">
    <citation type="journal article" date="2014" name="Genome Announc.">
        <title>Draft Genome Sequences of Three Alkaliphilic Bacillus Strains, Bacillus wakoensis JCM 9140T, Bacillus akibai JCM 9157T, and Bacillus hemicellulosilyticus JCM 9152T.</title>
        <authorList>
            <person name="Yuki M."/>
            <person name="Oshima K."/>
            <person name="Suda W."/>
            <person name="Oshida Y."/>
            <person name="Kitamura K."/>
            <person name="Iida T."/>
            <person name="Hattori M."/>
            <person name="Ohkuma M."/>
        </authorList>
    </citation>
    <scope>NUCLEOTIDE SEQUENCE [LARGE SCALE GENOMIC DNA]</scope>
    <source>
        <strain evidence="8">JCM 9152</strain>
    </source>
</reference>
<keyword evidence="9" id="KW-1185">Reference proteome</keyword>
<comment type="caution">
    <text evidence="8">The sequence shown here is derived from an EMBL/GenBank/DDBJ whole genome shotgun (WGS) entry which is preliminary data.</text>
</comment>
<gene>
    <name evidence="8" type="ORF">JCM9152_2066</name>
</gene>
<feature type="region of interest" description="Disordered" evidence="6">
    <location>
        <begin position="28"/>
        <end position="55"/>
    </location>
</feature>
<feature type="chain" id="PRO_5004846914" evidence="7">
    <location>
        <begin position="30"/>
        <end position="518"/>
    </location>
</feature>
<dbReference type="Pfam" id="PF01547">
    <property type="entry name" value="SBP_bac_1"/>
    <property type="match status" value="1"/>
</dbReference>
<evidence type="ECO:0000256" key="4">
    <source>
        <dbReference type="ARBA" id="ARBA00023139"/>
    </source>
</evidence>
<dbReference type="CDD" id="cd13580">
    <property type="entry name" value="PBP2_AlgQ_like_1"/>
    <property type="match status" value="1"/>
</dbReference>
<keyword evidence="4" id="KW-0564">Palmitate</keyword>
<feature type="compositionally biased region" description="Polar residues" evidence="6">
    <location>
        <begin position="28"/>
        <end position="38"/>
    </location>
</feature>
<keyword evidence="1" id="KW-1003">Cell membrane</keyword>
<name>W4QFE9_9BACI</name>
<dbReference type="PANTHER" id="PTHR43649:SF33">
    <property type="entry name" value="POLYGALACTURONAN_RHAMNOGALACTURONAN-BINDING PROTEIN YTCQ"/>
    <property type="match status" value="1"/>
</dbReference>
<protein>
    <submittedName>
        <fullName evidence="8">Lipoprotein</fullName>
    </submittedName>
</protein>
<dbReference type="SUPFAM" id="SSF53850">
    <property type="entry name" value="Periplasmic binding protein-like II"/>
    <property type="match status" value="1"/>
</dbReference>
<keyword evidence="3" id="KW-0472">Membrane</keyword>
<keyword evidence="2 7" id="KW-0732">Signal</keyword>
<dbReference type="PROSITE" id="PS51257">
    <property type="entry name" value="PROKAR_LIPOPROTEIN"/>
    <property type="match status" value="1"/>
</dbReference>
<dbReference type="Proteomes" id="UP000018895">
    <property type="component" value="Unassembled WGS sequence"/>
</dbReference>
<dbReference type="Gene3D" id="3.40.190.10">
    <property type="entry name" value="Periplasmic binding protein-like II"/>
    <property type="match status" value="2"/>
</dbReference>
<evidence type="ECO:0000313" key="9">
    <source>
        <dbReference type="Proteomes" id="UP000018895"/>
    </source>
</evidence>
<feature type="signal peptide" evidence="7">
    <location>
        <begin position="1"/>
        <end position="29"/>
    </location>
</feature>
<feature type="compositionally biased region" description="Acidic residues" evidence="6">
    <location>
        <begin position="39"/>
        <end position="54"/>
    </location>
</feature>
<accession>W4QFE9</accession>
<evidence type="ECO:0000256" key="5">
    <source>
        <dbReference type="ARBA" id="ARBA00023288"/>
    </source>
</evidence>
<dbReference type="AlphaFoldDB" id="W4QFE9"/>
<dbReference type="RefSeq" id="WP_081727967.1">
    <property type="nucleotide sequence ID" value="NZ_BAUU01000013.1"/>
</dbReference>
<dbReference type="EMBL" id="BAUU01000013">
    <property type="protein sequence ID" value="GAE30652.1"/>
    <property type="molecule type" value="Genomic_DNA"/>
</dbReference>
<dbReference type="InterPro" id="IPR006059">
    <property type="entry name" value="SBP"/>
</dbReference>
<dbReference type="PANTHER" id="PTHR43649">
    <property type="entry name" value="ARABINOSE-BINDING PROTEIN-RELATED"/>
    <property type="match status" value="1"/>
</dbReference>
<dbReference type="InterPro" id="IPR050490">
    <property type="entry name" value="Bact_solute-bd_prot1"/>
</dbReference>
<evidence type="ECO:0000256" key="2">
    <source>
        <dbReference type="ARBA" id="ARBA00022729"/>
    </source>
</evidence>
<dbReference type="STRING" id="1236971.JCM9152_2066"/>
<evidence type="ECO:0000256" key="6">
    <source>
        <dbReference type="SAM" id="MobiDB-lite"/>
    </source>
</evidence>
<sequence>MKLSMKYIVMICTFALLLMLLGACNNESASNEDATPSDNTEDEATNNEGEDSGEPYEFSIMTNLHTAETPDPKIQELIEEMTGYKLDIQWVPDSNYDERLNTAFATGSLPDVVRIGFNQVNQFKDAIRNDQFWEIGPYLDQFENLSNLNEDIMANTMIDGKIYGIYQGRPLSRQGIIYRKDWADNLGLDAPTTTDEFFEMVRAFTEDDPNGSGNNDTIGIADRSDLIYGGFKTIASWFGTPNEWGEKDGQLLPEFMFDEYMDTLDFYKEMHSNGYINQDFPVTSKDDQIALVTNGTAGVYVGSLPDVTSMNNDATALNPDIKFDVQNYVEGPHGEFGVWAIPGFGEIIIFSKSSIETEEDLLNILGFYDKLASSEVINTLYWGVEGEHYELKDGRADNTIAEQRIIDTEVRPYLTLEIGEPETTGRYEGYTDYEVRQKADELVLDNNNYLIHNPAVTLDSETFIRDGERLTQMIEDATVRYILGQTDREGFDSVVEDWRAQGGDAIIEEINDSYQAIN</sequence>
<proteinExistence type="predicted"/>